<accession>A0A1I1MHU5</accession>
<evidence type="ECO:0000313" key="2">
    <source>
        <dbReference type="EMBL" id="SFC81120.1"/>
    </source>
</evidence>
<proteinExistence type="predicted"/>
<feature type="chain" id="PRO_5011594753" evidence="1">
    <location>
        <begin position="22"/>
        <end position="153"/>
    </location>
</feature>
<keyword evidence="3" id="KW-1185">Reference proteome</keyword>
<keyword evidence="1" id="KW-0732">Signal</keyword>
<protein>
    <submittedName>
        <fullName evidence="2">Uncharacterized protein</fullName>
    </submittedName>
</protein>
<evidence type="ECO:0000256" key="1">
    <source>
        <dbReference type="SAM" id="SignalP"/>
    </source>
</evidence>
<organism evidence="2 3">
    <name type="scientific">Algibacter pectinivorans</name>
    <dbReference type="NCBI Taxonomy" id="870482"/>
    <lineage>
        <taxon>Bacteria</taxon>
        <taxon>Pseudomonadati</taxon>
        <taxon>Bacteroidota</taxon>
        <taxon>Flavobacteriia</taxon>
        <taxon>Flavobacteriales</taxon>
        <taxon>Flavobacteriaceae</taxon>
        <taxon>Algibacter</taxon>
    </lineage>
</organism>
<dbReference type="OrthoDB" id="1203055at2"/>
<feature type="signal peptide" evidence="1">
    <location>
        <begin position="1"/>
        <end position="21"/>
    </location>
</feature>
<dbReference type="EMBL" id="FOMI01000001">
    <property type="protein sequence ID" value="SFC81120.1"/>
    <property type="molecule type" value="Genomic_DNA"/>
</dbReference>
<sequence>MNIFKTALCILTLSLTYTINAQDTTATSNTKIDKESYYQKRAAEDAKFEQQFKAENEEESEEFWQEQKAYEKELKKKDRQAYKAYMKGKRDAYAEHYEHCDNHCHHNTHYYSHASFYYYRYDGYYYNRQPQRRSTINTRVSLGAPRVRVGLGI</sequence>
<dbReference type="Proteomes" id="UP000199439">
    <property type="component" value="Unassembled WGS sequence"/>
</dbReference>
<dbReference type="AlphaFoldDB" id="A0A1I1MHU5"/>
<dbReference type="RefSeq" id="WP_092847634.1">
    <property type="nucleotide sequence ID" value="NZ_FOMI01000001.1"/>
</dbReference>
<gene>
    <name evidence="2" type="ORF">SAMN04487987_10169</name>
</gene>
<reference evidence="3" key="1">
    <citation type="submission" date="2016-10" db="EMBL/GenBank/DDBJ databases">
        <authorList>
            <person name="Varghese N."/>
            <person name="Submissions S."/>
        </authorList>
    </citation>
    <scope>NUCLEOTIDE SEQUENCE [LARGE SCALE GENOMIC DNA]</scope>
    <source>
        <strain evidence="3">DSM 25730</strain>
    </source>
</reference>
<name>A0A1I1MHU5_9FLAO</name>
<evidence type="ECO:0000313" key="3">
    <source>
        <dbReference type="Proteomes" id="UP000199439"/>
    </source>
</evidence>